<reference evidence="2 3" key="1">
    <citation type="journal article" date="2018" name="Front. Plant Sci.">
        <title>Red Clover (Trifolium pratense) and Zigzag Clover (T. medium) - A Picture of Genomic Similarities and Differences.</title>
        <authorList>
            <person name="Dluhosova J."/>
            <person name="Istvanek J."/>
            <person name="Nedelnik J."/>
            <person name="Repkova J."/>
        </authorList>
    </citation>
    <scope>NUCLEOTIDE SEQUENCE [LARGE SCALE GENOMIC DNA]</scope>
    <source>
        <strain evidence="3">cv. 10/8</strain>
        <tissue evidence="2">Leaf</tissue>
    </source>
</reference>
<dbReference type="AlphaFoldDB" id="A0A392USM9"/>
<feature type="region of interest" description="Disordered" evidence="1">
    <location>
        <begin position="1"/>
        <end position="33"/>
    </location>
</feature>
<dbReference type="Proteomes" id="UP000265520">
    <property type="component" value="Unassembled WGS sequence"/>
</dbReference>
<dbReference type="EMBL" id="LXQA010892776">
    <property type="protein sequence ID" value="MCI75868.1"/>
    <property type="molecule type" value="Genomic_DNA"/>
</dbReference>
<evidence type="ECO:0000313" key="3">
    <source>
        <dbReference type="Proteomes" id="UP000265520"/>
    </source>
</evidence>
<feature type="compositionally biased region" description="Polar residues" evidence="1">
    <location>
        <begin position="21"/>
        <end position="33"/>
    </location>
</feature>
<evidence type="ECO:0000256" key="1">
    <source>
        <dbReference type="SAM" id="MobiDB-lite"/>
    </source>
</evidence>
<sequence length="33" mass="3391">MVSEPMVVDPAPCIESLPNIGGQTASPVEHNNG</sequence>
<name>A0A392USM9_9FABA</name>
<keyword evidence="3" id="KW-1185">Reference proteome</keyword>
<accession>A0A392USM9</accession>
<organism evidence="2 3">
    <name type="scientific">Trifolium medium</name>
    <dbReference type="NCBI Taxonomy" id="97028"/>
    <lineage>
        <taxon>Eukaryota</taxon>
        <taxon>Viridiplantae</taxon>
        <taxon>Streptophyta</taxon>
        <taxon>Embryophyta</taxon>
        <taxon>Tracheophyta</taxon>
        <taxon>Spermatophyta</taxon>
        <taxon>Magnoliopsida</taxon>
        <taxon>eudicotyledons</taxon>
        <taxon>Gunneridae</taxon>
        <taxon>Pentapetalae</taxon>
        <taxon>rosids</taxon>
        <taxon>fabids</taxon>
        <taxon>Fabales</taxon>
        <taxon>Fabaceae</taxon>
        <taxon>Papilionoideae</taxon>
        <taxon>50 kb inversion clade</taxon>
        <taxon>NPAAA clade</taxon>
        <taxon>Hologalegina</taxon>
        <taxon>IRL clade</taxon>
        <taxon>Trifolieae</taxon>
        <taxon>Trifolium</taxon>
    </lineage>
</organism>
<evidence type="ECO:0000313" key="2">
    <source>
        <dbReference type="EMBL" id="MCI75868.1"/>
    </source>
</evidence>
<feature type="non-terminal residue" evidence="2">
    <location>
        <position position="33"/>
    </location>
</feature>
<proteinExistence type="predicted"/>
<comment type="caution">
    <text evidence="2">The sequence shown here is derived from an EMBL/GenBank/DDBJ whole genome shotgun (WGS) entry which is preliminary data.</text>
</comment>
<protein>
    <submittedName>
        <fullName evidence="2">Uncharacterized protein</fullName>
    </submittedName>
</protein>